<proteinExistence type="predicted"/>
<evidence type="ECO:0000313" key="3">
    <source>
        <dbReference type="Proteomes" id="UP000430120"/>
    </source>
</evidence>
<dbReference type="AlphaFoldDB" id="A0A643F782"/>
<protein>
    <recommendedName>
        <fullName evidence="4">Phenol degradation protein meta</fullName>
    </recommendedName>
</protein>
<dbReference type="Pfam" id="PF13557">
    <property type="entry name" value="Phenol_MetA_deg"/>
    <property type="match status" value="1"/>
</dbReference>
<dbReference type="InterPro" id="IPR025737">
    <property type="entry name" value="FApF"/>
</dbReference>
<keyword evidence="3" id="KW-1185">Reference proteome</keyword>
<name>A0A643F782_IDEDE</name>
<comment type="caution">
    <text evidence="2">The sequence shown here is derived from an EMBL/GenBank/DDBJ whole genome shotgun (WGS) entry which is preliminary data.</text>
</comment>
<keyword evidence="1" id="KW-0732">Signal</keyword>
<dbReference type="Proteomes" id="UP000430120">
    <property type="component" value="Unassembled WGS sequence"/>
</dbReference>
<feature type="signal peptide" evidence="1">
    <location>
        <begin position="1"/>
        <end position="24"/>
    </location>
</feature>
<sequence length="335" mass="36435">MSLSLFSRVCGLALTVAGVGVAHATEGQQLRALLGAPGQEMTVPQNPGLYGQLWYQHYEATRFLDGGGHRQAIDVGNGVEAERGGAIVANVVVPRLTYLSETYWGEGRLGVSATIPMIDLTAHTTLTGRFPTGFPDAMKPYVQAQLNAAAAGASDSTTAQGDMEIAPFIDFQDDTSRVILMTAFVVPTGDYNKDNVVNAGAGRFWTWRPGFVYGRAWDNGLEFGTRVTYSFNGVNSATHVRSGQYVHADYSLMYRYSDLWRFGLQGYAVKQFTKDTGPGVAADGNKAQTYALGPSVGYQSEDGEFAAELKVLPEFHARNRPEGTTSWLRLMFRLD</sequence>
<evidence type="ECO:0008006" key="4">
    <source>
        <dbReference type="Google" id="ProtNLM"/>
    </source>
</evidence>
<evidence type="ECO:0000256" key="1">
    <source>
        <dbReference type="SAM" id="SignalP"/>
    </source>
</evidence>
<dbReference type="RefSeq" id="WP_151125751.1">
    <property type="nucleotide sequence ID" value="NZ_CP088081.1"/>
</dbReference>
<organism evidence="2 3">
    <name type="scientific">Ideonella dechloratans</name>
    <dbReference type="NCBI Taxonomy" id="36863"/>
    <lineage>
        <taxon>Bacteria</taxon>
        <taxon>Pseudomonadati</taxon>
        <taxon>Pseudomonadota</taxon>
        <taxon>Betaproteobacteria</taxon>
        <taxon>Burkholderiales</taxon>
        <taxon>Sphaerotilaceae</taxon>
        <taxon>Ideonella</taxon>
    </lineage>
</organism>
<accession>A0A643F782</accession>
<reference evidence="2 3" key="1">
    <citation type="submission" date="2019-09" db="EMBL/GenBank/DDBJ databases">
        <title>Draft genome sequences of 48 bacterial type strains from the CCUG.</title>
        <authorList>
            <person name="Tunovic T."/>
            <person name="Pineiro-Iglesias B."/>
            <person name="Unosson C."/>
            <person name="Inganas E."/>
            <person name="Ohlen M."/>
            <person name="Cardew S."/>
            <person name="Jensie-Markopoulos S."/>
            <person name="Salva-Serra F."/>
            <person name="Jaen-Luchoro D."/>
            <person name="Karlsson R."/>
            <person name="Svensson-Stadler L."/>
            <person name="Chun J."/>
            <person name="Moore E."/>
        </authorList>
    </citation>
    <scope>NUCLEOTIDE SEQUENCE [LARGE SCALE GENOMIC DNA]</scope>
    <source>
        <strain evidence="2 3">CCUG 30977</strain>
    </source>
</reference>
<dbReference type="OrthoDB" id="8639774at2"/>
<dbReference type="EMBL" id="VZPB01000074">
    <property type="protein sequence ID" value="KAB0574482.1"/>
    <property type="molecule type" value="Genomic_DNA"/>
</dbReference>
<gene>
    <name evidence="2" type="ORF">F7Q92_19555</name>
</gene>
<feature type="chain" id="PRO_5025053272" description="Phenol degradation protein meta" evidence="1">
    <location>
        <begin position="25"/>
        <end position="335"/>
    </location>
</feature>
<evidence type="ECO:0000313" key="2">
    <source>
        <dbReference type="EMBL" id="KAB0574482.1"/>
    </source>
</evidence>